<dbReference type="SUPFAM" id="SSF55469">
    <property type="entry name" value="FMN-dependent nitroreductase-like"/>
    <property type="match status" value="1"/>
</dbReference>
<organism evidence="5 6">
    <name type="scientific">Bradyrhizobium agreste</name>
    <dbReference type="NCBI Taxonomy" id="2751811"/>
    <lineage>
        <taxon>Bacteria</taxon>
        <taxon>Pseudomonadati</taxon>
        <taxon>Pseudomonadota</taxon>
        <taxon>Alphaproteobacteria</taxon>
        <taxon>Hyphomicrobiales</taxon>
        <taxon>Nitrobacteraceae</taxon>
        <taxon>Bradyrhizobium</taxon>
    </lineage>
</organism>
<name>A0ABS0PXM9_9BRAD</name>
<evidence type="ECO:0000313" key="5">
    <source>
        <dbReference type="EMBL" id="MBH5401642.1"/>
    </source>
</evidence>
<dbReference type="Gene3D" id="3.40.109.10">
    <property type="entry name" value="NADH Oxidase"/>
    <property type="match status" value="1"/>
</dbReference>
<dbReference type="InterPro" id="IPR050627">
    <property type="entry name" value="Nitroreductase/BluB"/>
</dbReference>
<dbReference type="InterPro" id="IPR000415">
    <property type="entry name" value="Nitroreductase-like"/>
</dbReference>
<proteinExistence type="predicted"/>
<keyword evidence="3" id="KW-0560">Oxidoreductase</keyword>
<dbReference type="PANTHER" id="PTHR23026:SF90">
    <property type="entry name" value="IODOTYROSINE DEIODINASE 1"/>
    <property type="match status" value="1"/>
</dbReference>
<reference evidence="5 6" key="1">
    <citation type="submission" date="2020-07" db="EMBL/GenBank/DDBJ databases">
        <title>Bradyrhizobium diversity isolated from nodules of indigenous legumes of Western Australia.</title>
        <authorList>
            <person name="Klepa M.S."/>
        </authorList>
    </citation>
    <scope>NUCLEOTIDE SEQUENCE [LARGE SCALE GENOMIC DNA]</scope>
    <source>
        <strain evidence="5 6">CNPSo 4010</strain>
    </source>
</reference>
<dbReference type="CDD" id="cd02136">
    <property type="entry name" value="PnbA_NfnB-like"/>
    <property type="match status" value="1"/>
</dbReference>
<evidence type="ECO:0000259" key="4">
    <source>
        <dbReference type="Pfam" id="PF00881"/>
    </source>
</evidence>
<dbReference type="EMBL" id="JACCHP010000022">
    <property type="protein sequence ID" value="MBH5401642.1"/>
    <property type="molecule type" value="Genomic_DNA"/>
</dbReference>
<dbReference type="InterPro" id="IPR029479">
    <property type="entry name" value="Nitroreductase"/>
</dbReference>
<keyword evidence="6" id="KW-1185">Reference proteome</keyword>
<evidence type="ECO:0000313" key="6">
    <source>
        <dbReference type="Proteomes" id="UP000807370"/>
    </source>
</evidence>
<dbReference type="Proteomes" id="UP000807370">
    <property type="component" value="Unassembled WGS sequence"/>
</dbReference>
<dbReference type="PANTHER" id="PTHR23026">
    <property type="entry name" value="NADPH NITROREDUCTASE"/>
    <property type="match status" value="1"/>
</dbReference>
<keyword evidence="1" id="KW-0285">Flavoprotein</keyword>
<gene>
    <name evidence="5" type="ORF">HZZ13_28205</name>
</gene>
<accession>A0ABS0PXM9</accession>
<feature type="domain" description="Nitroreductase" evidence="4">
    <location>
        <begin position="8"/>
        <end position="198"/>
    </location>
</feature>
<protein>
    <submittedName>
        <fullName evidence="5">Nitroreductase</fullName>
    </submittedName>
</protein>
<comment type="caution">
    <text evidence="5">The sequence shown here is derived from an EMBL/GenBank/DDBJ whole genome shotgun (WGS) entry which is preliminary data.</text>
</comment>
<evidence type="ECO:0000256" key="2">
    <source>
        <dbReference type="ARBA" id="ARBA00022643"/>
    </source>
</evidence>
<evidence type="ECO:0000256" key="3">
    <source>
        <dbReference type="ARBA" id="ARBA00023002"/>
    </source>
</evidence>
<evidence type="ECO:0000256" key="1">
    <source>
        <dbReference type="ARBA" id="ARBA00022630"/>
    </source>
</evidence>
<dbReference type="RefSeq" id="WP_197962797.1">
    <property type="nucleotide sequence ID" value="NZ_JACCHP010000022.1"/>
</dbReference>
<keyword evidence="2" id="KW-0288">FMN</keyword>
<dbReference type="Pfam" id="PF00881">
    <property type="entry name" value="Nitroreductase"/>
    <property type="match status" value="1"/>
</dbReference>
<sequence>MTPVTQAILERRSARAFLSRPVPAGLIREILDIARRTASSSNMQPWRLAVMAGPDLDALRGAVRQSLAANPAAEGSEYKIYATNLKDPYNRRRIKCAEDLYGTIGIPRENKTARLMQFARNFDFYGAPVGMILSIDRSMEHGQWADVGMFLQSILLLAHERGLAACPQAAWAAMHRTVRAHLSLPEEFIVFCGVSLGYADPSQPINSLVTERAALEEIAELRGFAPDAAMTA</sequence>